<dbReference type="Proteomes" id="UP000179251">
    <property type="component" value="Unassembled WGS sequence"/>
</dbReference>
<dbReference type="GO" id="GO:0000166">
    <property type="term" value="F:nucleotide binding"/>
    <property type="evidence" value="ECO:0007669"/>
    <property type="project" value="UniProtKB-KW"/>
</dbReference>
<dbReference type="GO" id="GO:0004540">
    <property type="term" value="F:RNA nuclease activity"/>
    <property type="evidence" value="ECO:0007669"/>
    <property type="project" value="InterPro"/>
</dbReference>
<dbReference type="EMBL" id="MFHD01000025">
    <property type="protein sequence ID" value="OGF61800.1"/>
    <property type="molecule type" value="Genomic_DNA"/>
</dbReference>
<gene>
    <name evidence="6" type="ORF">A2834_02875</name>
</gene>
<proteinExistence type="predicted"/>
<dbReference type="InterPro" id="IPR051813">
    <property type="entry name" value="HepT_RNase_toxin"/>
</dbReference>
<dbReference type="PANTHER" id="PTHR34139">
    <property type="entry name" value="UPF0331 PROTEIN MJ0127"/>
    <property type="match status" value="1"/>
</dbReference>
<evidence type="ECO:0008006" key="8">
    <source>
        <dbReference type="Google" id="ProtNLM"/>
    </source>
</evidence>
<protein>
    <recommendedName>
        <fullName evidence="8">DUF86 domain-containing protein</fullName>
    </recommendedName>
</protein>
<evidence type="ECO:0000256" key="1">
    <source>
        <dbReference type="ARBA" id="ARBA00022553"/>
    </source>
</evidence>
<keyword evidence="4" id="KW-0547">Nucleotide-binding</keyword>
<keyword evidence="1" id="KW-0597">Phosphoprotein</keyword>
<dbReference type="GO" id="GO:0016787">
    <property type="term" value="F:hydrolase activity"/>
    <property type="evidence" value="ECO:0007669"/>
    <property type="project" value="UniProtKB-KW"/>
</dbReference>
<dbReference type="STRING" id="1798325.A2834_02875"/>
<evidence type="ECO:0000256" key="2">
    <source>
        <dbReference type="ARBA" id="ARBA00022649"/>
    </source>
</evidence>
<keyword evidence="3" id="KW-0540">Nuclease</keyword>
<name>A0A1F5VEN5_9BACT</name>
<accession>A0A1F5VEN5</accession>
<sequence>MTKDPKIFLEHIQESISEVEKYLAGVSEEAFFADSRTQNAVIRQFEIIGEAIKNLPDDLKNTHPETPWRQWAGMRDKLIHEYFGVDLKMVWKTVKDDLPMLKEQINNLLKN</sequence>
<keyword evidence="5" id="KW-0378">Hydrolase</keyword>
<comment type="caution">
    <text evidence="6">The sequence shown here is derived from an EMBL/GenBank/DDBJ whole genome shotgun (WGS) entry which is preliminary data.</text>
</comment>
<dbReference type="PANTHER" id="PTHR34139:SF1">
    <property type="entry name" value="RNASE MJ1380-RELATED"/>
    <property type="match status" value="1"/>
</dbReference>
<organism evidence="6 7">
    <name type="scientific">Candidatus Giovannonibacteria bacterium RIFCSPHIGHO2_01_FULL_45_23</name>
    <dbReference type="NCBI Taxonomy" id="1798325"/>
    <lineage>
        <taxon>Bacteria</taxon>
        <taxon>Candidatus Giovannoniibacteriota</taxon>
    </lineage>
</organism>
<evidence type="ECO:0000256" key="4">
    <source>
        <dbReference type="ARBA" id="ARBA00022741"/>
    </source>
</evidence>
<evidence type="ECO:0000313" key="6">
    <source>
        <dbReference type="EMBL" id="OGF61800.1"/>
    </source>
</evidence>
<dbReference type="AlphaFoldDB" id="A0A1F5VEN5"/>
<evidence type="ECO:0000256" key="5">
    <source>
        <dbReference type="ARBA" id="ARBA00022801"/>
    </source>
</evidence>
<keyword evidence="2" id="KW-1277">Toxin-antitoxin system</keyword>
<dbReference type="InterPro" id="IPR008201">
    <property type="entry name" value="HepT-like"/>
</dbReference>
<dbReference type="Pfam" id="PF01934">
    <property type="entry name" value="HepT-like"/>
    <property type="match status" value="1"/>
</dbReference>
<evidence type="ECO:0000256" key="3">
    <source>
        <dbReference type="ARBA" id="ARBA00022722"/>
    </source>
</evidence>
<dbReference type="GO" id="GO:0110001">
    <property type="term" value="C:toxin-antitoxin complex"/>
    <property type="evidence" value="ECO:0007669"/>
    <property type="project" value="InterPro"/>
</dbReference>
<evidence type="ECO:0000313" key="7">
    <source>
        <dbReference type="Proteomes" id="UP000179251"/>
    </source>
</evidence>
<reference evidence="6 7" key="1">
    <citation type="journal article" date="2016" name="Nat. Commun.">
        <title>Thousands of microbial genomes shed light on interconnected biogeochemical processes in an aquifer system.</title>
        <authorList>
            <person name="Anantharaman K."/>
            <person name="Brown C.T."/>
            <person name="Hug L.A."/>
            <person name="Sharon I."/>
            <person name="Castelle C.J."/>
            <person name="Probst A.J."/>
            <person name="Thomas B.C."/>
            <person name="Singh A."/>
            <person name="Wilkins M.J."/>
            <person name="Karaoz U."/>
            <person name="Brodie E.L."/>
            <person name="Williams K.H."/>
            <person name="Hubbard S.S."/>
            <person name="Banfield J.F."/>
        </authorList>
    </citation>
    <scope>NUCLEOTIDE SEQUENCE [LARGE SCALE GENOMIC DNA]</scope>
</reference>